<dbReference type="AlphaFoldDB" id="A0A401TSF7"/>
<evidence type="ECO:0000313" key="3">
    <source>
        <dbReference type="EMBL" id="GCC45601.1"/>
    </source>
</evidence>
<comment type="caution">
    <text evidence="3">The sequence shown here is derived from an EMBL/GenBank/DDBJ whole genome shotgun (WGS) entry which is preliminary data.</text>
</comment>
<proteinExistence type="predicted"/>
<evidence type="ECO:0000256" key="2">
    <source>
        <dbReference type="SAM" id="Phobius"/>
    </source>
</evidence>
<keyword evidence="4" id="KW-1185">Reference proteome</keyword>
<sequence length="160" mass="17207">MTGILTPGFSPWPGASVGYRRTQNIFMALALLGVLACVVLLSLVAYFATTCKQSPGHRGSGGRGACRAREREREREITETYPTPRTRTVPSARVGMRSDRPLLAVRSLTRSPCPSAVSVSRCQVSETRASVVNRQQYCPSARSAERSGDNVGCVGIESSS</sequence>
<feature type="region of interest" description="Disordered" evidence="1">
    <location>
        <begin position="53"/>
        <end position="96"/>
    </location>
</feature>
<keyword evidence="2" id="KW-0812">Transmembrane</keyword>
<evidence type="ECO:0000256" key="1">
    <source>
        <dbReference type="SAM" id="MobiDB-lite"/>
    </source>
</evidence>
<feature type="compositionally biased region" description="Low complexity" evidence="1">
    <location>
        <begin position="79"/>
        <end position="88"/>
    </location>
</feature>
<name>A0A401TSF7_CHIPU</name>
<gene>
    <name evidence="3" type="ORF">chiPu_0029670</name>
</gene>
<protein>
    <submittedName>
        <fullName evidence="3">Uncharacterized protein</fullName>
    </submittedName>
</protein>
<feature type="transmembrane region" description="Helical" evidence="2">
    <location>
        <begin position="25"/>
        <end position="48"/>
    </location>
</feature>
<dbReference type="EMBL" id="BEZZ01162955">
    <property type="protein sequence ID" value="GCC45601.1"/>
    <property type="molecule type" value="Genomic_DNA"/>
</dbReference>
<organism evidence="3 4">
    <name type="scientific">Chiloscyllium punctatum</name>
    <name type="common">Brownbanded bambooshark</name>
    <name type="synonym">Hemiscyllium punctatum</name>
    <dbReference type="NCBI Taxonomy" id="137246"/>
    <lineage>
        <taxon>Eukaryota</taxon>
        <taxon>Metazoa</taxon>
        <taxon>Chordata</taxon>
        <taxon>Craniata</taxon>
        <taxon>Vertebrata</taxon>
        <taxon>Chondrichthyes</taxon>
        <taxon>Elasmobranchii</taxon>
        <taxon>Galeomorphii</taxon>
        <taxon>Galeoidea</taxon>
        <taxon>Orectolobiformes</taxon>
        <taxon>Hemiscylliidae</taxon>
        <taxon>Chiloscyllium</taxon>
    </lineage>
</organism>
<feature type="non-terminal residue" evidence="3">
    <location>
        <position position="160"/>
    </location>
</feature>
<keyword evidence="2" id="KW-1133">Transmembrane helix</keyword>
<keyword evidence="2" id="KW-0472">Membrane</keyword>
<reference evidence="3 4" key="1">
    <citation type="journal article" date="2018" name="Nat. Ecol. Evol.">
        <title>Shark genomes provide insights into elasmobranch evolution and the origin of vertebrates.</title>
        <authorList>
            <person name="Hara Y"/>
            <person name="Yamaguchi K"/>
            <person name="Onimaru K"/>
            <person name="Kadota M"/>
            <person name="Koyanagi M"/>
            <person name="Keeley SD"/>
            <person name="Tatsumi K"/>
            <person name="Tanaka K"/>
            <person name="Motone F"/>
            <person name="Kageyama Y"/>
            <person name="Nozu R"/>
            <person name="Adachi N"/>
            <person name="Nishimura O"/>
            <person name="Nakagawa R"/>
            <person name="Tanegashima C"/>
            <person name="Kiyatake I"/>
            <person name="Matsumoto R"/>
            <person name="Murakumo K"/>
            <person name="Nishida K"/>
            <person name="Terakita A"/>
            <person name="Kuratani S"/>
            <person name="Sato K"/>
            <person name="Hyodo S Kuraku.S."/>
        </authorList>
    </citation>
    <scope>NUCLEOTIDE SEQUENCE [LARGE SCALE GENOMIC DNA]</scope>
</reference>
<accession>A0A401TSF7</accession>
<feature type="compositionally biased region" description="Basic and acidic residues" evidence="1">
    <location>
        <begin position="67"/>
        <end position="78"/>
    </location>
</feature>
<evidence type="ECO:0000313" key="4">
    <source>
        <dbReference type="Proteomes" id="UP000287033"/>
    </source>
</evidence>
<dbReference type="Proteomes" id="UP000287033">
    <property type="component" value="Unassembled WGS sequence"/>
</dbReference>